<evidence type="ECO:0000313" key="2">
    <source>
        <dbReference type="Proteomes" id="UP000218113"/>
    </source>
</evidence>
<organism evidence="1 2">
    <name type="scientific">SAR324 cluster bacterium</name>
    <dbReference type="NCBI Taxonomy" id="2024889"/>
    <lineage>
        <taxon>Bacteria</taxon>
        <taxon>Deltaproteobacteria</taxon>
        <taxon>SAR324 cluster</taxon>
    </lineage>
</organism>
<gene>
    <name evidence="1" type="ORF">COB67_07155</name>
</gene>
<dbReference type="EMBL" id="NVSR01000042">
    <property type="protein sequence ID" value="PCI28023.1"/>
    <property type="molecule type" value="Genomic_DNA"/>
</dbReference>
<dbReference type="Proteomes" id="UP000218113">
    <property type="component" value="Unassembled WGS sequence"/>
</dbReference>
<dbReference type="AlphaFoldDB" id="A0A2A4T380"/>
<comment type="caution">
    <text evidence="1">The sequence shown here is derived from an EMBL/GenBank/DDBJ whole genome shotgun (WGS) entry which is preliminary data.</text>
</comment>
<name>A0A2A4T380_9DELT</name>
<reference evidence="2" key="1">
    <citation type="submission" date="2017-08" db="EMBL/GenBank/DDBJ databases">
        <title>A dynamic microbial community with high functional redundancy inhabits the cold, oxic subseafloor aquifer.</title>
        <authorList>
            <person name="Tully B.J."/>
            <person name="Wheat C.G."/>
            <person name="Glazer B.T."/>
            <person name="Huber J.A."/>
        </authorList>
    </citation>
    <scope>NUCLEOTIDE SEQUENCE [LARGE SCALE GENOMIC DNA]</scope>
</reference>
<protein>
    <recommendedName>
        <fullName evidence="3">Antitoxin</fullName>
    </recommendedName>
</protein>
<sequence>MFDKEELEILEAFENDNLKQSINMEEEISLAKESAKEYLTKSKNITIRLNMGDLHGIKAKALETGIPYQTLINALIHQYVSGQVKLAS</sequence>
<accession>A0A2A4T380</accession>
<proteinExistence type="predicted"/>
<evidence type="ECO:0008006" key="3">
    <source>
        <dbReference type="Google" id="ProtNLM"/>
    </source>
</evidence>
<evidence type="ECO:0000313" key="1">
    <source>
        <dbReference type="EMBL" id="PCI28023.1"/>
    </source>
</evidence>